<feature type="compositionally biased region" description="Polar residues" evidence="2">
    <location>
        <begin position="604"/>
        <end position="623"/>
    </location>
</feature>
<dbReference type="GO" id="GO:0003676">
    <property type="term" value="F:nucleic acid binding"/>
    <property type="evidence" value="ECO:0007669"/>
    <property type="project" value="InterPro"/>
</dbReference>
<evidence type="ECO:0000256" key="1">
    <source>
        <dbReference type="PROSITE-ProRule" id="PRU00047"/>
    </source>
</evidence>
<dbReference type="InterPro" id="IPR057327">
    <property type="entry name" value="Vts1_dom"/>
</dbReference>
<keyword evidence="1" id="KW-0863">Zinc-finger</keyword>
<gene>
    <name evidence="4" type="ORF">OCBIM_22036647mg</name>
</gene>
<dbReference type="PANTHER" id="PTHR16195:SF16">
    <property type="entry name" value="ZINC FINGER CCHC DOMAIN-CONTAINING PROTEIN 14"/>
    <property type="match status" value="1"/>
</dbReference>
<dbReference type="SMART" id="SM00343">
    <property type="entry name" value="ZnF_C2HC"/>
    <property type="match status" value="1"/>
</dbReference>
<feature type="compositionally biased region" description="Polar residues" evidence="2">
    <location>
        <begin position="852"/>
        <end position="867"/>
    </location>
</feature>
<feature type="compositionally biased region" description="Basic and acidic residues" evidence="2">
    <location>
        <begin position="474"/>
        <end position="484"/>
    </location>
</feature>
<keyword evidence="1" id="KW-0479">Metal-binding</keyword>
<reference evidence="4" key="1">
    <citation type="submission" date="2015-07" db="EMBL/GenBank/DDBJ databases">
        <title>MeaNS - Measles Nucleotide Surveillance Program.</title>
        <authorList>
            <person name="Tran T."/>
            <person name="Druce J."/>
        </authorList>
    </citation>
    <scope>NUCLEOTIDE SEQUENCE</scope>
    <source>
        <strain evidence="4">UCB-OBI-ISO-001</strain>
        <tissue evidence="4">Gonad</tissue>
    </source>
</reference>
<feature type="domain" description="CCHC-type" evidence="3">
    <location>
        <begin position="1064"/>
        <end position="1079"/>
    </location>
</feature>
<feature type="region of interest" description="Disordered" evidence="2">
    <location>
        <begin position="552"/>
        <end position="577"/>
    </location>
</feature>
<feature type="compositionally biased region" description="Low complexity" evidence="2">
    <location>
        <begin position="637"/>
        <end position="647"/>
    </location>
</feature>
<dbReference type="AlphaFoldDB" id="A0A0L8GBG3"/>
<feature type="compositionally biased region" description="Basic residues" evidence="2">
    <location>
        <begin position="559"/>
        <end position="571"/>
    </location>
</feature>
<dbReference type="PANTHER" id="PTHR16195">
    <property type="entry name" value="ZINC FINGER CCHC DOMAIN CONTAINING PROTEIN"/>
    <property type="match status" value="1"/>
</dbReference>
<dbReference type="InterPro" id="IPR042344">
    <property type="entry name" value="ZCCHC14"/>
</dbReference>
<feature type="compositionally biased region" description="Basic and acidic residues" evidence="2">
    <location>
        <begin position="649"/>
        <end position="660"/>
    </location>
</feature>
<feature type="region of interest" description="Disordered" evidence="2">
    <location>
        <begin position="603"/>
        <end position="660"/>
    </location>
</feature>
<dbReference type="InterPro" id="IPR001878">
    <property type="entry name" value="Znf_CCHC"/>
</dbReference>
<feature type="region of interest" description="Disordered" evidence="2">
    <location>
        <begin position="428"/>
        <end position="484"/>
    </location>
</feature>
<dbReference type="Pfam" id="PF00098">
    <property type="entry name" value="zf-CCHC"/>
    <property type="match status" value="1"/>
</dbReference>
<dbReference type="PROSITE" id="PS50158">
    <property type="entry name" value="ZF_CCHC"/>
    <property type="match status" value="1"/>
</dbReference>
<feature type="compositionally biased region" description="Low complexity" evidence="2">
    <location>
        <begin position="74"/>
        <end position="107"/>
    </location>
</feature>
<dbReference type="STRING" id="37653.A0A0L8GBG3"/>
<dbReference type="EMBL" id="KQ422818">
    <property type="protein sequence ID" value="KOF74174.1"/>
    <property type="molecule type" value="Genomic_DNA"/>
</dbReference>
<dbReference type="GO" id="GO:0035091">
    <property type="term" value="F:phosphatidylinositol binding"/>
    <property type="evidence" value="ECO:0007669"/>
    <property type="project" value="InterPro"/>
</dbReference>
<accession>A0A0L8GBG3</accession>
<feature type="region of interest" description="Disordered" evidence="2">
    <location>
        <begin position="837"/>
        <end position="881"/>
    </location>
</feature>
<organism evidence="4">
    <name type="scientific">Octopus bimaculoides</name>
    <name type="common">California two-spotted octopus</name>
    <dbReference type="NCBI Taxonomy" id="37653"/>
    <lineage>
        <taxon>Eukaryota</taxon>
        <taxon>Metazoa</taxon>
        <taxon>Spiralia</taxon>
        <taxon>Lophotrochozoa</taxon>
        <taxon>Mollusca</taxon>
        <taxon>Cephalopoda</taxon>
        <taxon>Coleoidea</taxon>
        <taxon>Octopodiformes</taxon>
        <taxon>Octopoda</taxon>
        <taxon>Incirrata</taxon>
        <taxon>Octopodidae</taxon>
        <taxon>Octopus</taxon>
    </lineage>
</organism>
<feature type="compositionally biased region" description="Polar residues" evidence="2">
    <location>
        <begin position="366"/>
        <end position="383"/>
    </location>
</feature>
<feature type="compositionally biased region" description="Polar residues" evidence="2">
    <location>
        <begin position="394"/>
        <end position="413"/>
    </location>
</feature>
<keyword evidence="1" id="KW-0862">Zinc</keyword>
<sequence>MVFKETVCLWFQKLNPHTRIDIMCGLLHMCVPPELRFLGTFLEDLGKKDYYRLRDAEIKANNHIDLAKSTNTPINNSASNTDSSTSSGSTSTIGAGSSNTSSPSISTEESLRNKLSLSLALLYSSNIQCSNIIFKMLEANVERALRVMPSMAVVTIYEILTILVMAANHPAFSVTQQLTMAELYKSAEKAAEGLIPKDECLCCHCSVSYSSSPKPDEGPHFCSSCQPHTSLPHKEKAHVTRIKVKGTRKLLEKPTDFIMQVSWSNGETTEVYKTFQEVLEFSNKFSRIIDDVNVYKQDRRIPFLQNFYKEEHVEDVNLQNISHYVGQLEKLPSKFLECDHLVKFFAPSDSNGSSTFRSTDFHSANEQPVISPYNQKSFNTVSPSGELGNRQHHQSTYYNPHHSQLPSNNYSNNRTVLMNNQLNAPCQGISPMYSPSSSPPPVVATLHSSLQQSNSRSGSPASVDGSSSINSKHTSFEPESKDEEKLYFQEIQKNSRDKRHLNGVIDYGNMTGMPPTLQPPPVCSANVGPSHPTMTWPPYSAIKNAYQITFPTGHQHQQQQHHHHHHHHHHPQQQGPRAGITQSVAVNNSYFYYPHISHAPSVLPSVSSCTADSSPVGSDYCSQPPSPGAPSVTNITAVPASSSSVASDDSDRVKTGKETEQCYDQDYRKKELGKPNLKPQQPLLKSTARGQVDDQTKGNIQQIYLDHQQLPFGNVTGGYNTVSENIPTVPQHRHHLITGRTTYKAQPAHTNLGINPKNMINMPPDGKSTTPIVPSMFNHNSDMTNLSTTVINSTTPTSVLATADNTAQHSLYSVGTWTRNLIPVCTRTAVACSTSALVSTGSSNSSPPPRQNIGNMKNSNICSNSVPQSPPSAAPDSTCSSSSDQASGLATLNFLAQCSNQSSVITNTIVYSSQTLNSSSPSQVSTGRSGMCKTCGCDGYHQLGVISSPVAPPANNIPPNHWPSFAGNMGYMPQNSNGLIPLHYPMQLVSAIPTDHVYNNPTNISLVHLNSSNQAAVSSSSSSTSSSCMLSQMCNYASLGLHATPPQPQQYTMTMISNKHCRSCFNCGGSDHVASDCKETSMEAMTGQYRLNYKSKTAAD</sequence>
<dbReference type="InterPro" id="IPR036871">
    <property type="entry name" value="PX_dom_sf"/>
</dbReference>
<dbReference type="OrthoDB" id="6361509at2759"/>
<feature type="region of interest" description="Disordered" evidence="2">
    <location>
        <begin position="71"/>
        <end position="107"/>
    </location>
</feature>
<dbReference type="Gene3D" id="3.30.1520.10">
    <property type="entry name" value="Phox-like domain"/>
    <property type="match status" value="1"/>
</dbReference>
<feature type="compositionally biased region" description="Low complexity" evidence="2">
    <location>
        <begin position="448"/>
        <end position="468"/>
    </location>
</feature>
<dbReference type="Pfam" id="PF26034">
    <property type="entry name" value="PHAT_SMAUG"/>
    <property type="match status" value="1"/>
</dbReference>
<feature type="region of interest" description="Disordered" evidence="2">
    <location>
        <begin position="366"/>
        <end position="413"/>
    </location>
</feature>
<evidence type="ECO:0000256" key="2">
    <source>
        <dbReference type="SAM" id="MobiDB-lite"/>
    </source>
</evidence>
<dbReference type="InterPro" id="IPR058599">
    <property type="entry name" value="PHAT_Smg/ZCCHC2-like"/>
</dbReference>
<dbReference type="SUPFAM" id="SSF64268">
    <property type="entry name" value="PX domain"/>
    <property type="match status" value="1"/>
</dbReference>
<protein>
    <recommendedName>
        <fullName evidence="3">CCHC-type domain-containing protein</fullName>
    </recommendedName>
</protein>
<name>A0A0L8GBG3_OCTBM</name>
<evidence type="ECO:0000259" key="3">
    <source>
        <dbReference type="PROSITE" id="PS50158"/>
    </source>
</evidence>
<evidence type="ECO:0000313" key="4">
    <source>
        <dbReference type="EMBL" id="KOF74174.1"/>
    </source>
</evidence>
<dbReference type="KEGG" id="obi:106878026"/>
<dbReference type="GO" id="GO:0008270">
    <property type="term" value="F:zinc ion binding"/>
    <property type="evidence" value="ECO:0007669"/>
    <property type="project" value="UniProtKB-KW"/>
</dbReference>
<dbReference type="OMA" id="NFGPRTK"/>
<dbReference type="Pfam" id="PF25479">
    <property type="entry name" value="Vts1"/>
    <property type="match status" value="1"/>
</dbReference>
<proteinExistence type="predicted"/>